<dbReference type="Pfam" id="PF16308">
    <property type="entry name" value="DUF4950"/>
    <property type="match status" value="1"/>
</dbReference>
<name>A0A125W9M0_ENTFL</name>
<dbReference type="EMBL" id="AEBR01000005">
    <property type="protein sequence ID" value="EFM84272.1"/>
    <property type="molecule type" value="Genomic_DNA"/>
</dbReference>
<evidence type="ECO:0000256" key="1">
    <source>
        <dbReference type="SAM" id="MobiDB-lite"/>
    </source>
</evidence>
<evidence type="ECO:0000313" key="3">
    <source>
        <dbReference type="EMBL" id="EFM84272.1"/>
    </source>
</evidence>
<feature type="compositionally biased region" description="Low complexity" evidence="1">
    <location>
        <begin position="173"/>
        <end position="195"/>
    </location>
</feature>
<evidence type="ECO:0000259" key="2">
    <source>
        <dbReference type="Pfam" id="PF16308"/>
    </source>
</evidence>
<organism evidence="3 4">
    <name type="scientific">Enterococcus faecalis TX4248</name>
    <dbReference type="NCBI Taxonomy" id="749495"/>
    <lineage>
        <taxon>Bacteria</taxon>
        <taxon>Bacillati</taxon>
        <taxon>Bacillota</taxon>
        <taxon>Bacilli</taxon>
        <taxon>Lactobacillales</taxon>
        <taxon>Enterococcaceae</taxon>
        <taxon>Enterococcus</taxon>
    </lineage>
</organism>
<feature type="domain" description="DUF4950" evidence="2">
    <location>
        <begin position="23"/>
        <end position="198"/>
    </location>
</feature>
<dbReference type="InterPro" id="IPR032539">
    <property type="entry name" value="DUF4950"/>
</dbReference>
<protein>
    <submittedName>
        <fullName evidence="3">LysM domain lipoprotein family protein</fullName>
    </submittedName>
</protein>
<keyword evidence="3" id="KW-0449">Lipoprotein</keyword>
<reference evidence="3 4" key="1">
    <citation type="submission" date="2010-07" db="EMBL/GenBank/DDBJ databases">
        <authorList>
            <person name="Sid Ahmed O."/>
        </authorList>
    </citation>
    <scope>NUCLEOTIDE SEQUENCE [LARGE SCALE GENOMIC DNA]</scope>
    <source>
        <strain evidence="3 4">TX4248</strain>
    </source>
</reference>
<accession>A0A125W9M0</accession>
<gene>
    <name evidence="3" type="ORF">HMPREF9498_00249</name>
</gene>
<dbReference type="AlphaFoldDB" id="A0A125W9M0"/>
<feature type="region of interest" description="Disordered" evidence="1">
    <location>
        <begin position="164"/>
        <end position="202"/>
    </location>
</feature>
<proteinExistence type="predicted"/>
<evidence type="ECO:0000313" key="4">
    <source>
        <dbReference type="Proteomes" id="UP000004846"/>
    </source>
</evidence>
<dbReference type="PROSITE" id="PS51257">
    <property type="entry name" value="PROKAR_LIPOPROTEIN"/>
    <property type="match status" value="1"/>
</dbReference>
<comment type="caution">
    <text evidence="3">The sequence shown here is derived from an EMBL/GenBank/DDBJ whole genome shotgun (WGS) entry which is preliminary data.</text>
</comment>
<dbReference type="Proteomes" id="UP000004846">
    <property type="component" value="Unassembled WGS sequence"/>
</dbReference>
<dbReference type="RefSeq" id="WP_002401950.1">
    <property type="nucleotide sequence ID" value="NZ_GL454411.1"/>
</dbReference>
<dbReference type="HOGENOM" id="CLU_099377_0_0_9"/>
<sequence length="245" mass="26584">MKKMILLGLSLIMLAGCSSETKKEVKTKESSTTVTSTTIVSSSKTKEKESSSTAETSSVSTSFVEEETQTQVSLSDFVGGWGIPQSDNLFFINADGTLTSTTQSNVPLQNLSFSIDANGNQTMSYVLNNTARTLVKNADGTLTAGGQVYSYLGNITMEQLIERNNQGQQADVQPSEPQQQAEPTQAPSEEPQNSEQSEEQAVYDQLGQNELGRDFAARHGLTVEQLEELNGGNWGYYPGMTLRVK</sequence>
<feature type="compositionally biased region" description="Low complexity" evidence="1">
    <location>
        <begin position="51"/>
        <end position="63"/>
    </location>
</feature>
<feature type="region of interest" description="Disordered" evidence="1">
    <location>
        <begin position="22"/>
        <end position="65"/>
    </location>
</feature>
<feature type="compositionally biased region" description="Low complexity" evidence="1">
    <location>
        <begin position="30"/>
        <end position="43"/>
    </location>
</feature>